<keyword evidence="3" id="KW-1185">Reference proteome</keyword>
<dbReference type="Gene3D" id="2.60.40.10">
    <property type="entry name" value="Immunoglobulins"/>
    <property type="match status" value="1"/>
</dbReference>
<dbReference type="InterPro" id="IPR013783">
    <property type="entry name" value="Ig-like_fold"/>
</dbReference>
<dbReference type="STRING" id="927083.DB32_004854"/>
<dbReference type="KEGG" id="samy:DB32_004854"/>
<dbReference type="InterPro" id="IPR043136">
    <property type="entry name" value="B30.2/SPRY_sf"/>
</dbReference>
<dbReference type="EMBL" id="CP011125">
    <property type="protein sequence ID" value="AKF07705.1"/>
    <property type="molecule type" value="Genomic_DNA"/>
</dbReference>
<proteinExistence type="predicted"/>
<evidence type="ECO:0000313" key="3">
    <source>
        <dbReference type="Proteomes" id="UP000034883"/>
    </source>
</evidence>
<dbReference type="Gene3D" id="2.60.120.920">
    <property type="match status" value="2"/>
</dbReference>
<dbReference type="Pfam" id="PF17963">
    <property type="entry name" value="Big_9"/>
    <property type="match status" value="1"/>
</dbReference>
<organism evidence="2 3">
    <name type="scientific">Sandaracinus amylolyticus</name>
    <dbReference type="NCBI Taxonomy" id="927083"/>
    <lineage>
        <taxon>Bacteria</taxon>
        <taxon>Pseudomonadati</taxon>
        <taxon>Myxococcota</taxon>
        <taxon>Polyangia</taxon>
        <taxon>Polyangiales</taxon>
        <taxon>Sandaracinaceae</taxon>
        <taxon>Sandaracinus</taxon>
    </lineage>
</organism>
<name>A0A0F6W566_9BACT</name>
<dbReference type="AlphaFoldDB" id="A0A0F6W566"/>
<evidence type="ECO:0008006" key="4">
    <source>
        <dbReference type="Google" id="ProtNLM"/>
    </source>
</evidence>
<dbReference type="Proteomes" id="UP000034883">
    <property type="component" value="Chromosome"/>
</dbReference>
<protein>
    <recommendedName>
        <fullName evidence="4">PKD/Chitinase domain-containing protein</fullName>
    </recommendedName>
</protein>
<evidence type="ECO:0000256" key="1">
    <source>
        <dbReference type="SAM" id="MobiDB-lite"/>
    </source>
</evidence>
<feature type="compositionally biased region" description="Basic and acidic residues" evidence="1">
    <location>
        <begin position="14"/>
        <end position="27"/>
    </location>
</feature>
<gene>
    <name evidence="2" type="ORF">DB32_004854</name>
</gene>
<sequence>MLASVATISGCPGPDRDDPDASMRDAMQDPPDDAAVDATTPVDANAPLDAPFDGGCEGGPCGLRELGAACDAHAQCLSAFCENDVCATAPGMPPVLLSETDLTTGHDAGIVLLADRLRFEQRGGMYGGVRSDAAIAPRSGVFYFEAKRLIARTGAWGFGIASASAPLDAIPGANGLSAGIATAGQIQAEGRGTCTGPVWFPSENEVYGFVVDYRAANPILHVVLDVFGTLEVRRSCALAVVDEPVHAIYGGWRHDVPAMGAFNFGNDTTNHPFFYTRAQIEAALTAASFDDVASALVMGFGRERWLPRSEAPELDVDAAATVALGAAITLSASATDLEDGDLSTTIHWHDRAATHHPATEHDGATWTYTPVELGRHAIDLSVTDSAGLTTTRTLTLTVTGTLPQSNPVRLVPDAIAGSQVMLSSDGLSVSFHGPGKYGIRANQPIYGQFWYFEVTRLVGPVNMGFGLVTATGVLDPYDSEDVPWSMSINTTGAMWRELVWQHDVPTTSTTYGFAVDYRGASPIVYVIIGGALVSTLEMHEVTVPLHPMLYGNPTGSTPPAFDQRANFGASAFVYDPVAILAAQGVTGVEVGWGDANTP</sequence>
<reference evidence="2 3" key="1">
    <citation type="submission" date="2015-03" db="EMBL/GenBank/DDBJ databases">
        <title>Genome assembly of Sandaracinus amylolyticus DSM 53668.</title>
        <authorList>
            <person name="Sharma G."/>
            <person name="Subramanian S."/>
        </authorList>
    </citation>
    <scope>NUCLEOTIDE SEQUENCE [LARGE SCALE GENOMIC DNA]</scope>
    <source>
        <strain evidence="2 3">DSM 53668</strain>
    </source>
</reference>
<feature type="region of interest" description="Disordered" evidence="1">
    <location>
        <begin position="1"/>
        <end position="46"/>
    </location>
</feature>
<accession>A0A0F6W566</accession>
<evidence type="ECO:0000313" key="2">
    <source>
        <dbReference type="EMBL" id="AKF07705.1"/>
    </source>
</evidence>